<dbReference type="NCBIfam" id="NF040941">
    <property type="entry name" value="GGGWT_bact"/>
    <property type="match status" value="1"/>
</dbReference>
<dbReference type="SUPFAM" id="SSF56496">
    <property type="entry name" value="Fibrinogen C-terminal domain-like"/>
    <property type="match status" value="1"/>
</dbReference>
<evidence type="ECO:0000256" key="2">
    <source>
        <dbReference type="ARBA" id="ARBA00022737"/>
    </source>
</evidence>
<dbReference type="AlphaFoldDB" id="A0A2S9XEF8"/>
<evidence type="ECO:0000313" key="4">
    <source>
        <dbReference type="EMBL" id="PRP91258.1"/>
    </source>
</evidence>
<protein>
    <recommendedName>
        <fullName evidence="6">Fibrinogen C-terminal domain-containing protein</fullName>
    </recommendedName>
</protein>
<evidence type="ECO:0008006" key="6">
    <source>
        <dbReference type="Google" id="ProtNLM"/>
    </source>
</evidence>
<dbReference type="EMBL" id="PVNK01000249">
    <property type="protein sequence ID" value="PRP91258.1"/>
    <property type="molecule type" value="Genomic_DNA"/>
</dbReference>
<accession>A0A2S9XEF8</accession>
<dbReference type="InterPro" id="IPR011936">
    <property type="entry name" value="Myxo_disulph_rpt"/>
</dbReference>
<dbReference type="InterPro" id="IPR036056">
    <property type="entry name" value="Fibrinogen-like_C"/>
</dbReference>
<evidence type="ECO:0000313" key="5">
    <source>
        <dbReference type="Proteomes" id="UP000237968"/>
    </source>
</evidence>
<dbReference type="Proteomes" id="UP000237968">
    <property type="component" value="Unassembled WGS sequence"/>
</dbReference>
<gene>
    <name evidence="4" type="ORF">ENSA5_56710</name>
</gene>
<keyword evidence="2" id="KW-0677">Repeat</keyword>
<dbReference type="InterPro" id="IPR014716">
    <property type="entry name" value="Fibrinogen_a/b/g_C_1"/>
</dbReference>
<dbReference type="NCBIfam" id="TIGR02232">
    <property type="entry name" value="myxo_disulf_rpt"/>
    <property type="match status" value="1"/>
</dbReference>
<evidence type="ECO:0000256" key="3">
    <source>
        <dbReference type="ARBA" id="ARBA00023157"/>
    </source>
</evidence>
<comment type="caution">
    <text evidence="4">The sequence shown here is derived from an EMBL/GenBank/DDBJ whole genome shotgun (WGS) entry which is preliminary data.</text>
</comment>
<name>A0A2S9XEF8_9BACT</name>
<organism evidence="4 5">
    <name type="scientific">Enhygromyxa salina</name>
    <dbReference type="NCBI Taxonomy" id="215803"/>
    <lineage>
        <taxon>Bacteria</taxon>
        <taxon>Pseudomonadati</taxon>
        <taxon>Myxococcota</taxon>
        <taxon>Polyangia</taxon>
        <taxon>Nannocystales</taxon>
        <taxon>Nannocystaceae</taxon>
        <taxon>Enhygromyxa</taxon>
    </lineage>
</organism>
<keyword evidence="1" id="KW-0732">Signal</keyword>
<dbReference type="Gene3D" id="3.90.215.10">
    <property type="entry name" value="Gamma Fibrinogen, chain A, domain 1"/>
    <property type="match status" value="1"/>
</dbReference>
<proteinExistence type="predicted"/>
<reference evidence="4 5" key="1">
    <citation type="submission" date="2018-03" db="EMBL/GenBank/DDBJ databases">
        <title>Draft Genome Sequences of the Obligatory Marine Myxobacteria Enhygromyxa salina SWB005.</title>
        <authorList>
            <person name="Poehlein A."/>
            <person name="Moghaddam J.A."/>
            <person name="Harms H."/>
            <person name="Alanjari M."/>
            <person name="Koenig G.M."/>
            <person name="Daniel R."/>
            <person name="Schaeberle T.F."/>
        </authorList>
    </citation>
    <scope>NUCLEOTIDE SEQUENCE [LARGE SCALE GENOMIC DNA]</scope>
    <source>
        <strain evidence="4 5">SWB005</strain>
    </source>
</reference>
<keyword evidence="3" id="KW-1015">Disulfide bond</keyword>
<sequence>MYAGAPGGRAIGNVISMSLNSVSPAGYGRFLLLALALPLACFKGGSDEVGTTDMSTTDTGSADSSCEVGTLDCACTGGDGCDPGLECTDGICTMILSDCGNGQVEADEQCDDGNADNTDACTTLCMPPSCDDGIVSGDEIDIDCGIAACNVGCDFGQACQIANDCLFPVCGPDGDDGMVCQLPASCSDWLAFTPGATDGIIQIDPDGAAGDIPPAEVFCHMSKDGGGWTLVFTASDDGEDTWTWNNRAKLAGEPDAVGDLDSTNLDFMSPAYHTLPATDILFIHQPSDVWAHYANVGDGVMTLGQIVLAAGSPVCDYNLGGNGHELAGGTLTSSGQLCDTDLYFNLGDHEMDLASCMDFGSGSNTATFGPVWSADKGAGCPFDDPAEFGLGPHGPCGACPPNFVSTEFDYLGYGNALNLNTGAAGAGENYMQIYVR</sequence>
<evidence type="ECO:0000256" key="1">
    <source>
        <dbReference type="ARBA" id="ARBA00022729"/>
    </source>
</evidence>
<keyword evidence="5" id="KW-1185">Reference proteome</keyword>